<protein>
    <recommendedName>
        <fullName evidence="2">DNA-(apurinic or apyrimidinic site) lyase</fullName>
        <ecNumber evidence="2">4.2.99.18</ecNumber>
    </recommendedName>
</protein>
<dbReference type="InterPro" id="IPR011257">
    <property type="entry name" value="DNA_glycosylase"/>
</dbReference>
<sequence length="164" mass="17771">MLVTFIISQRKNIPAIKRSVEALAALFGRPVAGAPEGAFAFPSPEALAAQSIDSLAPCSLGYRAPYVLAAARMAGGGEIDLAGLESAGDEELFSALLTVPGVGTKVASCVMLFGYHRLDAFPRDTWINRTIDCQYGGCFEEERYRGFRGVIQQYMFYYARTNKG</sequence>
<name>A0A644X0V7_9ZZZZ</name>
<comment type="similarity">
    <text evidence="1">Belongs to the type-1 OGG1 family.</text>
</comment>
<dbReference type="GO" id="GO:0006284">
    <property type="term" value="P:base-excision repair"/>
    <property type="evidence" value="ECO:0007669"/>
    <property type="project" value="InterPro"/>
</dbReference>
<evidence type="ECO:0000256" key="3">
    <source>
        <dbReference type="ARBA" id="ARBA00044632"/>
    </source>
</evidence>
<evidence type="ECO:0000259" key="4">
    <source>
        <dbReference type="SMART" id="SM00478"/>
    </source>
</evidence>
<dbReference type="GO" id="GO:0140078">
    <property type="term" value="F:class I DNA-(apurinic or apyrimidinic site) endonuclease activity"/>
    <property type="evidence" value="ECO:0007669"/>
    <property type="project" value="UniProtKB-EC"/>
</dbReference>
<dbReference type="EC" id="4.2.99.18" evidence="2"/>
<reference evidence="5" key="1">
    <citation type="submission" date="2019-08" db="EMBL/GenBank/DDBJ databases">
        <authorList>
            <person name="Kucharzyk K."/>
            <person name="Murdoch R.W."/>
            <person name="Higgins S."/>
            <person name="Loffler F."/>
        </authorList>
    </citation>
    <scope>NUCLEOTIDE SEQUENCE</scope>
</reference>
<comment type="caution">
    <text evidence="5">The sequence shown here is derived from an EMBL/GenBank/DDBJ whole genome shotgun (WGS) entry which is preliminary data.</text>
</comment>
<dbReference type="InterPro" id="IPR003265">
    <property type="entry name" value="HhH-GPD_domain"/>
</dbReference>
<dbReference type="SUPFAM" id="SSF48150">
    <property type="entry name" value="DNA-glycosylase"/>
    <property type="match status" value="1"/>
</dbReference>
<dbReference type="InterPro" id="IPR023170">
    <property type="entry name" value="HhH_base_excis_C"/>
</dbReference>
<proteinExistence type="inferred from homology"/>
<dbReference type="PANTHER" id="PTHR10242">
    <property type="entry name" value="8-OXOGUANINE DNA GLYCOSYLASE"/>
    <property type="match status" value="1"/>
</dbReference>
<comment type="catalytic activity">
    <reaction evidence="3">
        <text>2'-deoxyribonucleotide-(2'-deoxyribose 5'-phosphate)-2'-deoxyribonucleotide-DNA = a 3'-end 2'-deoxyribonucleotide-(2,3-dehydro-2,3-deoxyribose 5'-phosphate)-DNA + a 5'-end 5'-phospho-2'-deoxyribonucleoside-DNA + H(+)</text>
        <dbReference type="Rhea" id="RHEA:66592"/>
        <dbReference type="Rhea" id="RHEA-COMP:13180"/>
        <dbReference type="Rhea" id="RHEA-COMP:16897"/>
        <dbReference type="Rhea" id="RHEA-COMP:17067"/>
        <dbReference type="ChEBI" id="CHEBI:15378"/>
        <dbReference type="ChEBI" id="CHEBI:136412"/>
        <dbReference type="ChEBI" id="CHEBI:157695"/>
        <dbReference type="ChEBI" id="CHEBI:167181"/>
        <dbReference type="EC" id="4.2.99.18"/>
    </reaction>
</comment>
<dbReference type="SMART" id="SM00478">
    <property type="entry name" value="ENDO3c"/>
    <property type="match status" value="1"/>
</dbReference>
<dbReference type="CDD" id="cd00056">
    <property type="entry name" value="ENDO3c"/>
    <property type="match status" value="1"/>
</dbReference>
<dbReference type="EMBL" id="VSSQ01001390">
    <property type="protein sequence ID" value="MPM07923.1"/>
    <property type="molecule type" value="Genomic_DNA"/>
</dbReference>
<accession>A0A644X0V7</accession>
<dbReference type="AlphaFoldDB" id="A0A644X0V7"/>
<dbReference type="PANTHER" id="PTHR10242:SF2">
    <property type="entry name" value="N-GLYCOSYLASE_DNA LYASE"/>
    <property type="match status" value="1"/>
</dbReference>
<organism evidence="5">
    <name type="scientific">bioreactor metagenome</name>
    <dbReference type="NCBI Taxonomy" id="1076179"/>
    <lineage>
        <taxon>unclassified sequences</taxon>
        <taxon>metagenomes</taxon>
        <taxon>ecological metagenomes</taxon>
    </lineage>
</organism>
<dbReference type="Gene3D" id="1.10.340.30">
    <property type="entry name" value="Hypothetical protein, domain 2"/>
    <property type="match status" value="1"/>
</dbReference>
<dbReference type="InterPro" id="IPR052054">
    <property type="entry name" value="Oxidative_DNA_repair_enzyme"/>
</dbReference>
<evidence type="ECO:0000256" key="1">
    <source>
        <dbReference type="ARBA" id="ARBA00010679"/>
    </source>
</evidence>
<gene>
    <name evidence="5" type="ORF">SDC9_54234</name>
</gene>
<evidence type="ECO:0000256" key="2">
    <source>
        <dbReference type="ARBA" id="ARBA00012720"/>
    </source>
</evidence>
<evidence type="ECO:0000313" key="5">
    <source>
        <dbReference type="EMBL" id="MPM07923.1"/>
    </source>
</evidence>
<dbReference type="Gene3D" id="1.10.1670.10">
    <property type="entry name" value="Helix-hairpin-Helix base-excision DNA repair enzymes (C-terminal)"/>
    <property type="match status" value="1"/>
</dbReference>
<feature type="domain" description="HhH-GPD" evidence="4">
    <location>
        <begin position="7"/>
        <end position="160"/>
    </location>
</feature>